<name>A0A1Y0AZL9_9LAMI</name>
<accession>A0A1Y0AZL9</accession>
<geneLocation type="mitochondrion" evidence="1"/>
<protein>
    <submittedName>
        <fullName evidence="1">Uncharacterized protein</fullName>
    </submittedName>
</protein>
<evidence type="ECO:0000313" key="1">
    <source>
        <dbReference type="EMBL" id="ART30590.1"/>
    </source>
</evidence>
<gene>
    <name evidence="1" type="ORF">AEK19_MT0316</name>
</gene>
<dbReference type="EMBL" id="KY774314">
    <property type="protein sequence ID" value="ART30590.1"/>
    <property type="molecule type" value="Genomic_DNA"/>
</dbReference>
<sequence length="37" mass="4261">MDCILSALLPFLLRGKQLNFLAQWFLATGERSSLFLF</sequence>
<organism evidence="1">
    <name type="scientific">Utricularia reniformis</name>
    <dbReference type="NCBI Taxonomy" id="192314"/>
    <lineage>
        <taxon>Eukaryota</taxon>
        <taxon>Viridiplantae</taxon>
        <taxon>Streptophyta</taxon>
        <taxon>Embryophyta</taxon>
        <taxon>Tracheophyta</taxon>
        <taxon>Spermatophyta</taxon>
        <taxon>Magnoliopsida</taxon>
        <taxon>eudicotyledons</taxon>
        <taxon>Gunneridae</taxon>
        <taxon>Pentapetalae</taxon>
        <taxon>asterids</taxon>
        <taxon>lamiids</taxon>
        <taxon>Lamiales</taxon>
        <taxon>Lentibulariaceae</taxon>
        <taxon>Utricularia</taxon>
    </lineage>
</organism>
<dbReference type="AlphaFoldDB" id="A0A1Y0AZL9"/>
<proteinExistence type="predicted"/>
<reference evidence="1" key="1">
    <citation type="submission" date="2017-03" db="EMBL/GenBank/DDBJ databases">
        <title>The mitochondrial genome of the carnivorous plant Utricularia reniformis (Lentibulariaceae): structure, comparative analysis and evolutionary landmarks.</title>
        <authorList>
            <person name="Silva S.R."/>
            <person name="Alvarenga D.O."/>
            <person name="Michael T.P."/>
            <person name="Miranda V.F.O."/>
            <person name="Varani A.M."/>
        </authorList>
    </citation>
    <scope>NUCLEOTIDE SEQUENCE</scope>
</reference>
<keyword evidence="1" id="KW-0496">Mitochondrion</keyword>